<comment type="caution">
    <text evidence="1">The sequence shown here is derived from an EMBL/GenBank/DDBJ whole genome shotgun (WGS) entry which is preliminary data.</text>
</comment>
<dbReference type="EMBL" id="NKHU02000199">
    <property type="protein sequence ID" value="RHZ48372.1"/>
    <property type="molecule type" value="Genomic_DNA"/>
</dbReference>
<sequence length="74" mass="8520">MFETYHFTQSLALFNQRLSQDLLDTDDRDALWLTATFLGMLTFASVHSSAHKETWPSNHTDPEWLHIAKGKKAV</sequence>
<accession>A0A397GBI3</accession>
<dbReference type="VEuPathDB" id="FungiDB:CDV56_103428"/>
<gene>
    <name evidence="1" type="ORF">CDV56_103428</name>
</gene>
<dbReference type="RefSeq" id="XP_026611935.1">
    <property type="nucleotide sequence ID" value="XM_026757047.1"/>
</dbReference>
<proteinExistence type="predicted"/>
<organism evidence="1 2">
    <name type="scientific">Aspergillus thermomutatus</name>
    <name type="common">Neosartorya pseudofischeri</name>
    <dbReference type="NCBI Taxonomy" id="41047"/>
    <lineage>
        <taxon>Eukaryota</taxon>
        <taxon>Fungi</taxon>
        <taxon>Dikarya</taxon>
        <taxon>Ascomycota</taxon>
        <taxon>Pezizomycotina</taxon>
        <taxon>Eurotiomycetes</taxon>
        <taxon>Eurotiomycetidae</taxon>
        <taxon>Eurotiales</taxon>
        <taxon>Aspergillaceae</taxon>
        <taxon>Aspergillus</taxon>
        <taxon>Aspergillus subgen. Fumigati</taxon>
    </lineage>
</organism>
<evidence type="ECO:0000313" key="2">
    <source>
        <dbReference type="Proteomes" id="UP000215305"/>
    </source>
</evidence>
<protein>
    <recommendedName>
        <fullName evidence="3">Transcription factor domain-containing protein</fullName>
    </recommendedName>
</protein>
<name>A0A397GBI3_ASPTH</name>
<dbReference type="AlphaFoldDB" id="A0A397GBI3"/>
<reference evidence="1" key="1">
    <citation type="submission" date="2018-08" db="EMBL/GenBank/DDBJ databases">
        <title>Draft genome sequence of azole-resistant Aspergillus thermomutatus (Neosartorya pseudofischeri) strain HMR AF 39, isolated from a human nasal aspirate.</title>
        <authorList>
            <person name="Parent-Michaud M."/>
            <person name="Dufresne P.J."/>
            <person name="Fournier E."/>
            <person name="Martineau C."/>
            <person name="Moreira S."/>
            <person name="Perkins V."/>
            <person name="De Repentigny L."/>
            <person name="Dufresne S.F."/>
        </authorList>
    </citation>
    <scope>NUCLEOTIDE SEQUENCE [LARGE SCALE GENOMIC DNA]</scope>
    <source>
        <strain evidence="1">HMR AF 39</strain>
    </source>
</reference>
<evidence type="ECO:0000313" key="1">
    <source>
        <dbReference type="EMBL" id="RHZ48372.1"/>
    </source>
</evidence>
<dbReference type="GeneID" id="38125402"/>
<dbReference type="STRING" id="41047.A0A397GBI3"/>
<keyword evidence="2" id="KW-1185">Reference proteome</keyword>
<dbReference type="Proteomes" id="UP000215305">
    <property type="component" value="Unassembled WGS sequence"/>
</dbReference>
<evidence type="ECO:0008006" key="3">
    <source>
        <dbReference type="Google" id="ProtNLM"/>
    </source>
</evidence>
<dbReference type="OrthoDB" id="4454947at2759"/>